<evidence type="ECO:0000313" key="10">
    <source>
        <dbReference type="Proteomes" id="UP000075886"/>
    </source>
</evidence>
<dbReference type="Pfam" id="PF00043">
    <property type="entry name" value="GST_C"/>
    <property type="match status" value="1"/>
</dbReference>
<dbReference type="SUPFAM" id="SSF47616">
    <property type="entry name" value="GST C-terminal domain-like"/>
    <property type="match status" value="1"/>
</dbReference>
<dbReference type="Proteomes" id="UP000075886">
    <property type="component" value="Unassembled WGS sequence"/>
</dbReference>
<sequence length="213" mass="24665">MDYYYNFVSPPSQCPLLVARKLGIELNLKNTNIYDPAEREALSKLNAHYTLPMLIDNGNFIFESYAIVLYLVETHAKDETLYPKDPKVRTVVNQRLFFDIGTLFKQVYENIHMVLMKLKPSEKQELKLAQATALLEHFLTVRPYVAADYLTVADICLFVSVNALRLWLRYDMGPYPHVRAWFEKVTAAIPDGVEFRNQTEQATMAYVASRKLF</sequence>
<reference evidence="10" key="1">
    <citation type="submission" date="2014-01" db="EMBL/GenBank/DDBJ databases">
        <title>The Genome Sequence of Anopheles farauti FAR1 (V2).</title>
        <authorList>
            <consortium name="The Broad Institute Genomics Platform"/>
            <person name="Neafsey D.E."/>
            <person name="Besansky N."/>
            <person name="Howell P."/>
            <person name="Walton C."/>
            <person name="Young S.K."/>
            <person name="Zeng Q."/>
            <person name="Gargeya S."/>
            <person name="Fitzgerald M."/>
            <person name="Haas B."/>
            <person name="Abouelleil A."/>
            <person name="Allen A.W."/>
            <person name="Alvarado L."/>
            <person name="Arachchi H.M."/>
            <person name="Berlin A.M."/>
            <person name="Chapman S.B."/>
            <person name="Gainer-Dewar J."/>
            <person name="Goldberg J."/>
            <person name="Griggs A."/>
            <person name="Gujja S."/>
            <person name="Hansen M."/>
            <person name="Howarth C."/>
            <person name="Imamovic A."/>
            <person name="Ireland A."/>
            <person name="Larimer J."/>
            <person name="McCowan C."/>
            <person name="Murphy C."/>
            <person name="Pearson M."/>
            <person name="Poon T.W."/>
            <person name="Priest M."/>
            <person name="Roberts A."/>
            <person name="Saif S."/>
            <person name="Shea T."/>
            <person name="Sisk P."/>
            <person name="Sykes S."/>
            <person name="Wortman J."/>
            <person name="Nusbaum C."/>
            <person name="Birren B."/>
        </authorList>
    </citation>
    <scope>NUCLEOTIDE SEQUENCE [LARGE SCALE GENOMIC DNA]</scope>
    <source>
        <strain evidence="10">FAR1</strain>
    </source>
</reference>
<dbReference type="InterPro" id="IPR010987">
    <property type="entry name" value="Glutathione-S-Trfase_C-like"/>
</dbReference>
<proteinExistence type="inferred from homology"/>
<reference evidence="9" key="2">
    <citation type="submission" date="2020-05" db="UniProtKB">
        <authorList>
            <consortium name="EnsemblMetazoa"/>
        </authorList>
    </citation>
    <scope>IDENTIFICATION</scope>
    <source>
        <strain evidence="9">FAR1</strain>
    </source>
</reference>
<dbReference type="VEuPathDB" id="VectorBase:AFAF009572"/>
<comment type="catalytic activity">
    <reaction evidence="6">
        <text>RX + glutathione = an S-substituted glutathione + a halide anion + H(+)</text>
        <dbReference type="Rhea" id="RHEA:16437"/>
        <dbReference type="ChEBI" id="CHEBI:15378"/>
        <dbReference type="ChEBI" id="CHEBI:16042"/>
        <dbReference type="ChEBI" id="CHEBI:17792"/>
        <dbReference type="ChEBI" id="CHEBI:57925"/>
        <dbReference type="ChEBI" id="CHEBI:90779"/>
        <dbReference type="EC" id="2.5.1.18"/>
    </reaction>
</comment>
<comment type="subunit">
    <text evidence="2">Homodimer.</text>
</comment>
<dbReference type="PROSITE" id="PS50404">
    <property type="entry name" value="GST_NTER"/>
    <property type="match status" value="1"/>
</dbReference>
<evidence type="ECO:0000259" key="8">
    <source>
        <dbReference type="PROSITE" id="PS50405"/>
    </source>
</evidence>
<dbReference type="AlphaFoldDB" id="A0A182QGA1"/>
<dbReference type="InterPro" id="IPR036282">
    <property type="entry name" value="Glutathione-S-Trfase_C_sf"/>
</dbReference>
<dbReference type="PROSITE" id="PS50405">
    <property type="entry name" value="GST_CTER"/>
    <property type="match status" value="1"/>
</dbReference>
<dbReference type="InterPro" id="IPR036249">
    <property type="entry name" value="Thioredoxin-like_sf"/>
</dbReference>
<protein>
    <recommendedName>
        <fullName evidence="3">glutathione transferase</fullName>
        <ecNumber evidence="3">2.5.1.18</ecNumber>
    </recommendedName>
    <alternativeName>
        <fullName evidence="5">GST class-theta</fullName>
    </alternativeName>
</protein>
<dbReference type="SFLD" id="SFLDS00019">
    <property type="entry name" value="Glutathione_Transferase_(cytos"/>
    <property type="match status" value="1"/>
</dbReference>
<dbReference type="SFLD" id="SFLDG00358">
    <property type="entry name" value="Main_(cytGST)"/>
    <property type="match status" value="1"/>
</dbReference>
<dbReference type="PANTHER" id="PTHR43969:SF9">
    <property type="entry name" value="GLUTATHIONE S TRANSFERASE D10, ISOFORM A-RELATED"/>
    <property type="match status" value="1"/>
</dbReference>
<dbReference type="EMBL" id="AXCN02001584">
    <property type="status" value="NOT_ANNOTATED_CDS"/>
    <property type="molecule type" value="Genomic_DNA"/>
</dbReference>
<dbReference type="InterPro" id="IPR004046">
    <property type="entry name" value="GST_C"/>
</dbReference>
<evidence type="ECO:0000256" key="5">
    <source>
        <dbReference type="ARBA" id="ARBA00041523"/>
    </source>
</evidence>
<dbReference type="CDD" id="cd03177">
    <property type="entry name" value="GST_C_Delta_Epsilon"/>
    <property type="match status" value="1"/>
</dbReference>
<evidence type="ECO:0000313" key="9">
    <source>
        <dbReference type="EnsemblMetazoa" id="AFAF009572-PA"/>
    </source>
</evidence>
<evidence type="ECO:0000256" key="1">
    <source>
        <dbReference type="ARBA" id="ARBA00009899"/>
    </source>
</evidence>
<keyword evidence="10" id="KW-1185">Reference proteome</keyword>
<name>A0A182QGA1_9DIPT</name>
<dbReference type="Gene3D" id="3.40.30.10">
    <property type="entry name" value="Glutaredoxin"/>
    <property type="match status" value="1"/>
</dbReference>
<dbReference type="SUPFAM" id="SSF52833">
    <property type="entry name" value="Thioredoxin-like"/>
    <property type="match status" value="1"/>
</dbReference>
<dbReference type="PANTHER" id="PTHR43969">
    <property type="entry name" value="GLUTATHIONE S TRANSFERASE D10, ISOFORM A-RELATED"/>
    <property type="match status" value="1"/>
</dbReference>
<dbReference type="EC" id="2.5.1.18" evidence="3"/>
<dbReference type="FunFam" id="1.20.1050.10:FF:000007">
    <property type="entry name" value="Glutathione S-transferase 1-1"/>
    <property type="match status" value="1"/>
</dbReference>
<evidence type="ECO:0000256" key="6">
    <source>
        <dbReference type="ARBA" id="ARBA00047960"/>
    </source>
</evidence>
<comment type="similarity">
    <text evidence="1">Belongs to the GST superfamily. Theta family.</text>
</comment>
<evidence type="ECO:0000256" key="2">
    <source>
        <dbReference type="ARBA" id="ARBA00011738"/>
    </source>
</evidence>
<dbReference type="InterPro" id="IPR004045">
    <property type="entry name" value="Glutathione_S-Trfase_N"/>
</dbReference>
<feature type="domain" description="GST N-terminal" evidence="7">
    <location>
        <begin position="1"/>
        <end position="79"/>
    </location>
</feature>
<feature type="domain" description="GST C-terminal" evidence="8">
    <location>
        <begin position="85"/>
        <end position="205"/>
    </location>
</feature>
<evidence type="ECO:0000256" key="4">
    <source>
        <dbReference type="ARBA" id="ARBA00022679"/>
    </source>
</evidence>
<accession>A0A182QGA1</accession>
<dbReference type="STRING" id="69004.A0A182QGA1"/>
<dbReference type="InterPro" id="IPR040079">
    <property type="entry name" value="Glutathione_S-Trfase"/>
</dbReference>
<organism evidence="9 10">
    <name type="scientific">Anopheles farauti</name>
    <dbReference type="NCBI Taxonomy" id="69004"/>
    <lineage>
        <taxon>Eukaryota</taxon>
        <taxon>Metazoa</taxon>
        <taxon>Ecdysozoa</taxon>
        <taxon>Arthropoda</taxon>
        <taxon>Hexapoda</taxon>
        <taxon>Insecta</taxon>
        <taxon>Pterygota</taxon>
        <taxon>Neoptera</taxon>
        <taxon>Endopterygota</taxon>
        <taxon>Diptera</taxon>
        <taxon>Nematocera</taxon>
        <taxon>Culicoidea</taxon>
        <taxon>Culicidae</taxon>
        <taxon>Anophelinae</taxon>
        <taxon>Anopheles</taxon>
    </lineage>
</organism>
<dbReference type="Pfam" id="PF02798">
    <property type="entry name" value="GST_N"/>
    <property type="match status" value="1"/>
</dbReference>
<dbReference type="GO" id="GO:0004364">
    <property type="term" value="F:glutathione transferase activity"/>
    <property type="evidence" value="ECO:0007669"/>
    <property type="project" value="UniProtKB-EC"/>
</dbReference>
<evidence type="ECO:0000256" key="3">
    <source>
        <dbReference type="ARBA" id="ARBA00012452"/>
    </source>
</evidence>
<dbReference type="EnsemblMetazoa" id="AFAF009572-RA">
    <property type="protein sequence ID" value="AFAF009572-PA"/>
    <property type="gene ID" value="AFAF009572"/>
</dbReference>
<evidence type="ECO:0000259" key="7">
    <source>
        <dbReference type="PROSITE" id="PS50404"/>
    </source>
</evidence>
<dbReference type="GO" id="GO:0006749">
    <property type="term" value="P:glutathione metabolic process"/>
    <property type="evidence" value="ECO:0007669"/>
    <property type="project" value="TreeGrafter"/>
</dbReference>
<dbReference type="Gene3D" id="1.20.1050.10">
    <property type="match status" value="1"/>
</dbReference>
<keyword evidence="4" id="KW-0808">Transferase</keyword>